<evidence type="ECO:0000313" key="10">
    <source>
        <dbReference type="Proteomes" id="UP001175000"/>
    </source>
</evidence>
<dbReference type="Pfam" id="PF01432">
    <property type="entry name" value="Peptidase_M3"/>
    <property type="match status" value="1"/>
</dbReference>
<dbReference type="GO" id="GO:0006508">
    <property type="term" value="P:proteolysis"/>
    <property type="evidence" value="ECO:0007669"/>
    <property type="project" value="UniProtKB-KW"/>
</dbReference>
<comment type="cofactor">
    <cofactor evidence="7">
        <name>Zn(2+)</name>
        <dbReference type="ChEBI" id="CHEBI:29105"/>
    </cofactor>
    <text evidence="7">Binds 1 zinc ion.</text>
</comment>
<organism evidence="9 10">
    <name type="scientific">Immersiella caudata</name>
    <dbReference type="NCBI Taxonomy" id="314043"/>
    <lineage>
        <taxon>Eukaryota</taxon>
        <taxon>Fungi</taxon>
        <taxon>Dikarya</taxon>
        <taxon>Ascomycota</taxon>
        <taxon>Pezizomycotina</taxon>
        <taxon>Sordariomycetes</taxon>
        <taxon>Sordariomycetidae</taxon>
        <taxon>Sordariales</taxon>
        <taxon>Lasiosphaeriaceae</taxon>
        <taxon>Immersiella</taxon>
    </lineage>
</organism>
<evidence type="ECO:0000259" key="8">
    <source>
        <dbReference type="Pfam" id="PF01432"/>
    </source>
</evidence>
<dbReference type="InterPro" id="IPR024079">
    <property type="entry name" value="MetalloPept_cat_dom_sf"/>
</dbReference>
<dbReference type="GO" id="GO:0005758">
    <property type="term" value="C:mitochondrial intermembrane space"/>
    <property type="evidence" value="ECO:0007669"/>
    <property type="project" value="TreeGrafter"/>
</dbReference>
<dbReference type="AlphaFoldDB" id="A0AA39WPY9"/>
<keyword evidence="5 7" id="KW-0862">Zinc</keyword>
<keyword evidence="6 7" id="KW-0482">Metalloprotease</keyword>
<accession>A0AA39WPY9</accession>
<dbReference type="GO" id="GO:0004222">
    <property type="term" value="F:metalloendopeptidase activity"/>
    <property type="evidence" value="ECO:0007669"/>
    <property type="project" value="InterPro"/>
</dbReference>
<dbReference type="InterPro" id="IPR024080">
    <property type="entry name" value="Neurolysin/TOP_N"/>
</dbReference>
<keyword evidence="2 7" id="KW-0645">Protease</keyword>
<protein>
    <submittedName>
        <fullName evidence="9">Metallopeptidase</fullName>
    </submittedName>
</protein>
<evidence type="ECO:0000256" key="6">
    <source>
        <dbReference type="ARBA" id="ARBA00023049"/>
    </source>
</evidence>
<dbReference type="InterPro" id="IPR024077">
    <property type="entry name" value="Neurolysin/TOP_dom2"/>
</dbReference>
<evidence type="ECO:0000256" key="7">
    <source>
        <dbReference type="RuleBase" id="RU003435"/>
    </source>
</evidence>
<comment type="caution">
    <text evidence="9">The sequence shown here is derived from an EMBL/GenBank/DDBJ whole genome shotgun (WGS) entry which is preliminary data.</text>
</comment>
<dbReference type="InterPro" id="IPR045090">
    <property type="entry name" value="Pept_M3A_M3B"/>
</dbReference>
<evidence type="ECO:0000256" key="3">
    <source>
        <dbReference type="ARBA" id="ARBA00022723"/>
    </source>
</evidence>
<dbReference type="PANTHER" id="PTHR11804:SF84">
    <property type="entry name" value="SACCHAROLYSIN"/>
    <property type="match status" value="1"/>
</dbReference>
<dbReference type="GO" id="GO:0046872">
    <property type="term" value="F:metal ion binding"/>
    <property type="evidence" value="ECO:0007669"/>
    <property type="project" value="UniProtKB-UniRule"/>
</dbReference>
<dbReference type="PANTHER" id="PTHR11804">
    <property type="entry name" value="PROTEASE M3 THIMET OLIGOPEPTIDASE-RELATED"/>
    <property type="match status" value="1"/>
</dbReference>
<sequence>MSSQTPLPTLHFDATPSSVLENAQALITACRTAHDAIVASVTAEAATFDNVLLPFAHTENTFLTGWRTLRIYRFISIDSELRDASRKADSLLGAFEIEIKQREDLFRLIDAIVKKEETLNPESAHLLTTIHCEMMKMGMSLPSEQRARFGEIQRKILELSSQFSANAQSPTQSAIWFAPEELTGVPEDTLDEMEKGSGVNEGKLCARFDEHFVPVMRFATNPEARKKMYVGSYNRCNQNAPIFKEVALLRDEAARLLGNRNHATLVVENRMARNTDTVHALLNKLKEGLLPGGSKAMERYSREKKIDFEARGEEWDGQTYMWDMSFYGMKAAARETKVDQREISEYFPAQTIVSGMLETTGNLFGLVFEELQLKKAEKAKMVWRDDVQVFGVRNTEDEGGEFLGHLYLDLYSYDFKRSGSWCASLAPGHLKSDGSRAHCSVALFSDFTRPTSTKPCLLSHMEATLLFHELGHGIHDLVSKTKYGRFHGSAGTVIDFSEAPSQVLENWFLIPSELKRLSRHYTSISNDYLKTWREKKAAALGRTDPGTDIPPPEIQLPDHMITALLESKGKTRVLTELGQLCISTWDFAVHDQESHEALENLNLAESYNRLQSEIYPPAGPPEQGEGYEWGHPYCTWMMLVEGDYHAGYYSYALSEVYSADIFDTYFRADPTSRTQGRKYRHGLLEPGGSRPEMETLLAFLGREPNPGLFLKSLGIS</sequence>
<gene>
    <name evidence="9" type="ORF">B0T14DRAFT_208683</name>
</gene>
<evidence type="ECO:0000256" key="5">
    <source>
        <dbReference type="ARBA" id="ARBA00022833"/>
    </source>
</evidence>
<dbReference type="EMBL" id="JAULSU010000004">
    <property type="protein sequence ID" value="KAK0619449.1"/>
    <property type="molecule type" value="Genomic_DNA"/>
</dbReference>
<dbReference type="SUPFAM" id="SSF55486">
    <property type="entry name" value="Metalloproteases ('zincins'), catalytic domain"/>
    <property type="match status" value="1"/>
</dbReference>
<dbReference type="Gene3D" id="3.40.390.10">
    <property type="entry name" value="Collagenase (Catalytic Domain)"/>
    <property type="match status" value="1"/>
</dbReference>
<dbReference type="CDD" id="cd06455">
    <property type="entry name" value="M3A_TOP"/>
    <property type="match status" value="1"/>
</dbReference>
<evidence type="ECO:0000256" key="2">
    <source>
        <dbReference type="ARBA" id="ARBA00022670"/>
    </source>
</evidence>
<comment type="similarity">
    <text evidence="1 7">Belongs to the peptidase M3 family.</text>
</comment>
<dbReference type="InterPro" id="IPR001567">
    <property type="entry name" value="Pept_M3A_M3B_dom"/>
</dbReference>
<dbReference type="GO" id="GO:0006518">
    <property type="term" value="P:peptide metabolic process"/>
    <property type="evidence" value="ECO:0007669"/>
    <property type="project" value="TreeGrafter"/>
</dbReference>
<proteinExistence type="inferred from homology"/>
<evidence type="ECO:0000313" key="9">
    <source>
        <dbReference type="EMBL" id="KAK0619449.1"/>
    </source>
</evidence>
<evidence type="ECO:0000256" key="1">
    <source>
        <dbReference type="ARBA" id="ARBA00006040"/>
    </source>
</evidence>
<name>A0AA39WPY9_9PEZI</name>
<reference evidence="9" key="1">
    <citation type="submission" date="2023-06" db="EMBL/GenBank/DDBJ databases">
        <title>Genome-scale phylogeny and comparative genomics of the fungal order Sordariales.</title>
        <authorList>
            <consortium name="Lawrence Berkeley National Laboratory"/>
            <person name="Hensen N."/>
            <person name="Bonometti L."/>
            <person name="Westerberg I."/>
            <person name="Brannstrom I.O."/>
            <person name="Guillou S."/>
            <person name="Cros-Aarteil S."/>
            <person name="Calhoun S."/>
            <person name="Haridas S."/>
            <person name="Kuo A."/>
            <person name="Mondo S."/>
            <person name="Pangilinan J."/>
            <person name="Riley R."/>
            <person name="Labutti K."/>
            <person name="Andreopoulos B."/>
            <person name="Lipzen A."/>
            <person name="Chen C."/>
            <person name="Yanf M."/>
            <person name="Daum C."/>
            <person name="Ng V."/>
            <person name="Clum A."/>
            <person name="Steindorff A."/>
            <person name="Ohm R."/>
            <person name="Martin F."/>
            <person name="Silar P."/>
            <person name="Natvig D."/>
            <person name="Lalanne C."/>
            <person name="Gautier V."/>
            <person name="Ament-Velasquez S.L."/>
            <person name="Kruys A."/>
            <person name="Hutchinson M.I."/>
            <person name="Powell A.J."/>
            <person name="Barry K."/>
            <person name="Miller A.N."/>
            <person name="Grigoriev I.V."/>
            <person name="Debuchy R."/>
            <person name="Gladieux P."/>
            <person name="Thoren M.H."/>
            <person name="Johannesson H."/>
        </authorList>
    </citation>
    <scope>NUCLEOTIDE SEQUENCE</scope>
    <source>
        <strain evidence="9">CBS 606.72</strain>
    </source>
</reference>
<keyword evidence="3 7" id="KW-0479">Metal-binding</keyword>
<dbReference type="Proteomes" id="UP001175000">
    <property type="component" value="Unassembled WGS sequence"/>
</dbReference>
<keyword evidence="4 7" id="KW-0378">Hydrolase</keyword>
<dbReference type="Gene3D" id="1.20.1050.40">
    <property type="entry name" value="Endopeptidase. Chain P, domain 1"/>
    <property type="match status" value="1"/>
</dbReference>
<keyword evidence="10" id="KW-1185">Reference proteome</keyword>
<dbReference type="Gene3D" id="1.10.1370.10">
    <property type="entry name" value="Neurolysin, domain 3"/>
    <property type="match status" value="1"/>
</dbReference>
<feature type="domain" description="Peptidase M3A/M3B catalytic" evidence="8">
    <location>
        <begin position="216"/>
        <end position="714"/>
    </location>
</feature>
<evidence type="ECO:0000256" key="4">
    <source>
        <dbReference type="ARBA" id="ARBA00022801"/>
    </source>
</evidence>